<feature type="domain" description="Reverse transcriptase Ty1/copia-type" evidence="2">
    <location>
        <begin position="523"/>
        <end position="653"/>
    </location>
</feature>
<evidence type="ECO:0000313" key="5">
    <source>
        <dbReference type="Proteomes" id="UP001151760"/>
    </source>
</evidence>
<reference evidence="4" key="2">
    <citation type="submission" date="2022-01" db="EMBL/GenBank/DDBJ databases">
        <authorList>
            <person name="Yamashiro T."/>
            <person name="Shiraishi A."/>
            <person name="Satake H."/>
            <person name="Nakayama K."/>
        </authorList>
    </citation>
    <scope>NUCLEOTIDE SEQUENCE</scope>
</reference>
<dbReference type="EMBL" id="BQNB010015655">
    <property type="protein sequence ID" value="GJT42551.1"/>
    <property type="molecule type" value="Genomic_DNA"/>
</dbReference>
<dbReference type="InterPro" id="IPR013103">
    <property type="entry name" value="RVT_2"/>
</dbReference>
<dbReference type="InterPro" id="IPR043502">
    <property type="entry name" value="DNA/RNA_pol_sf"/>
</dbReference>
<name>A0ABQ5DTN7_9ASTR</name>
<dbReference type="InterPro" id="IPR025724">
    <property type="entry name" value="GAG-pre-integrase_dom"/>
</dbReference>
<feature type="region of interest" description="Disordered" evidence="1">
    <location>
        <begin position="119"/>
        <end position="146"/>
    </location>
</feature>
<dbReference type="SUPFAM" id="SSF56672">
    <property type="entry name" value="DNA/RNA polymerases"/>
    <property type="match status" value="1"/>
</dbReference>
<organism evidence="4 5">
    <name type="scientific">Tanacetum coccineum</name>
    <dbReference type="NCBI Taxonomy" id="301880"/>
    <lineage>
        <taxon>Eukaryota</taxon>
        <taxon>Viridiplantae</taxon>
        <taxon>Streptophyta</taxon>
        <taxon>Embryophyta</taxon>
        <taxon>Tracheophyta</taxon>
        <taxon>Spermatophyta</taxon>
        <taxon>Magnoliopsida</taxon>
        <taxon>eudicotyledons</taxon>
        <taxon>Gunneridae</taxon>
        <taxon>Pentapetalae</taxon>
        <taxon>asterids</taxon>
        <taxon>campanulids</taxon>
        <taxon>Asterales</taxon>
        <taxon>Asteraceae</taxon>
        <taxon>Asteroideae</taxon>
        <taxon>Anthemideae</taxon>
        <taxon>Anthemidinae</taxon>
        <taxon>Tanacetum</taxon>
    </lineage>
</organism>
<dbReference type="Proteomes" id="UP001151760">
    <property type="component" value="Unassembled WGS sequence"/>
</dbReference>
<dbReference type="Pfam" id="PF07727">
    <property type="entry name" value="RVT_2"/>
    <property type="match status" value="2"/>
</dbReference>
<reference evidence="4" key="1">
    <citation type="journal article" date="2022" name="Int. J. Mol. Sci.">
        <title>Draft Genome of Tanacetum Coccineum: Genomic Comparison of Closely Related Tanacetum-Family Plants.</title>
        <authorList>
            <person name="Yamashiro T."/>
            <person name="Shiraishi A."/>
            <person name="Nakayama K."/>
            <person name="Satake H."/>
        </authorList>
    </citation>
    <scope>NUCLEOTIDE SEQUENCE</scope>
</reference>
<sequence length="962" mass="108921">METPTKNALVAQDRIGRYDWSYQAEEEHPTNFALMALISGSSSKSQVVDKFKTGLGYNAASSTAASHAVESFVNSSEIFRPPALRIGILNDESEGVVSENNGKKMANVINALDAEGLESKKTVGQPMDRRSTGEERSNDSGSQTHDWKHNAIITEYEAYDGGFVLLRVPRKDNIYSVDLKSVVPTKGLTCLFAKATIDESNLWHRRLGHINFKNMNKLVRGNLVRGLPSKFFENNHSCFACQKGKKHKASCKAKLVNSISKPIHMLHMDIFGPINVKSLMKKSYCLVVTDDFEFLREMITSQLQGKPWLYDEVCQAEKKIEPKQEYILIPISITDPLISQDPTVSEEDAEEKPIEMEENGALGKDRKDDQATRSEFERLLKQEKQTVHPNNTNSINTASIPVSAVGPSFTNDDPSSPVNAAEASNAFEKHLFERFSPFKNAFTLPPVSNMTPMDDTGIFDNAYDDEDVVAEANLNNLEITMNVSPIPTTRIDKDHPKEQIIGGFNSAIQTRRMTKISDEHAMVWTLVNLPNGKRAIRTKWVFRNKKDVRVIMVRNKARLVAKGYTQEEGINYDEVFAPVAWIEAFRLFLAYVSFMGFIVYQMDVKSAFLYGTIDEEVYVCQPPGFQDPQFPDKMYKVEKALYGLHQAPRAWFDAQEIPDEFYSTPIEPNKALIKDEEADSVDVHFYRSMIGSLIYLTASKPDITFVVCACARFQVTPKTSHLHAVKRIFRYLKGQPKLGLWYPRDSPFDLKAFSDSDYARASLDRKSTIGGCQFLGKRFSPFKNAFTLPPVSNMTPMDDTGIFGNAYDDEDVGAEANLNNLEITMNVSPIPTTRIDKDHPKEQIIGGFNSAIQTRRYDRISDEHAMVWTLVNLPNGKRAIRTKWVFRNKKDVRVIMVRNKARMVAKGYTQEEGINYDEVFAPVAWIEAFRSQFPGHMYKVEKLYMVYIKLLEPCIETCLPTN</sequence>
<evidence type="ECO:0000313" key="4">
    <source>
        <dbReference type="EMBL" id="GJT42551.1"/>
    </source>
</evidence>
<gene>
    <name evidence="4" type="ORF">Tco_0951266</name>
</gene>
<feature type="domain" description="GAG-pre-integrase" evidence="3">
    <location>
        <begin position="174"/>
        <end position="245"/>
    </location>
</feature>
<comment type="caution">
    <text evidence="4">The sequence shown here is derived from an EMBL/GenBank/DDBJ whole genome shotgun (WGS) entry which is preliminary data.</text>
</comment>
<feature type="domain" description="Reverse transcriptase Ty1/copia-type" evidence="2">
    <location>
        <begin position="867"/>
        <end position="930"/>
    </location>
</feature>
<evidence type="ECO:0000256" key="1">
    <source>
        <dbReference type="SAM" id="MobiDB-lite"/>
    </source>
</evidence>
<dbReference type="PANTHER" id="PTHR11439:SF495">
    <property type="entry name" value="REVERSE TRANSCRIPTASE, RNA-DEPENDENT DNA POLYMERASE-RELATED"/>
    <property type="match status" value="1"/>
</dbReference>
<dbReference type="PANTHER" id="PTHR11439">
    <property type="entry name" value="GAG-POL-RELATED RETROTRANSPOSON"/>
    <property type="match status" value="1"/>
</dbReference>
<feature type="compositionally biased region" description="Basic and acidic residues" evidence="1">
    <location>
        <begin position="119"/>
        <end position="138"/>
    </location>
</feature>
<feature type="region of interest" description="Disordered" evidence="1">
    <location>
        <begin position="339"/>
        <end position="371"/>
    </location>
</feature>
<evidence type="ECO:0000259" key="3">
    <source>
        <dbReference type="Pfam" id="PF13976"/>
    </source>
</evidence>
<keyword evidence="5" id="KW-1185">Reference proteome</keyword>
<dbReference type="Pfam" id="PF13976">
    <property type="entry name" value="gag_pre-integrs"/>
    <property type="match status" value="1"/>
</dbReference>
<proteinExistence type="predicted"/>
<evidence type="ECO:0000259" key="2">
    <source>
        <dbReference type="Pfam" id="PF07727"/>
    </source>
</evidence>
<accession>A0ABQ5DTN7</accession>
<protein>
    <submittedName>
        <fullName evidence="4">Ribonuclease H-like domain-containing protein</fullName>
    </submittedName>
</protein>